<evidence type="ECO:0000256" key="2">
    <source>
        <dbReference type="SAM" id="MobiDB-lite"/>
    </source>
</evidence>
<reference evidence="6 7" key="1">
    <citation type="submission" date="2018-07" db="EMBL/GenBank/DDBJ databases">
        <title>Genomic Encyclopedia of Type Strains, Phase IV (KMG-IV): sequencing the most valuable type-strain genomes for metagenomic binning, comparative biology and taxonomic classification.</title>
        <authorList>
            <person name="Goeker M."/>
        </authorList>
    </citation>
    <scope>NUCLEOTIDE SEQUENCE [LARGE SCALE GENOMIC DNA]</scope>
    <source>
        <strain evidence="6 7">DSM 26725</strain>
    </source>
</reference>
<evidence type="ECO:0000313" key="7">
    <source>
        <dbReference type="Proteomes" id="UP000256310"/>
    </source>
</evidence>
<sequence>MSRNHLLALAALCVLVPGCSGAEDEAASDAQALESGPAQVETVTASTELVSEPVEAFGTIAAQQRSSIGALVEGPVDRIFVNIGDRVTRGQPLFRVRQADYRRRVSEMQAAVNLTTAQATQAERQYERVMALAPRGFVSRAHVESVETDLAVARAQTAQAQAVLATAQQALSDTVARAPYDGVVTGRLIDEGVYLNNRFSTGGQSAAIELQQAGIVAAIVNAPQAHVDQFRRNLPARVFIDGFDEPFDSIVYIINDGVNPTARTVELRLPIRNPGYRISPGLSARAEIEVPPCSVMILPRSAVLGDSAAPYVFIVEGNVARRRNVETDSIDFDRVIIVSGLEEGERVVSEPPSTLRDGDQVAQIRRSEAQPDVAR</sequence>
<dbReference type="Pfam" id="PF25989">
    <property type="entry name" value="YknX_C"/>
    <property type="match status" value="1"/>
</dbReference>
<feature type="domain" description="YknX-like C-terminal permuted SH3-like" evidence="5">
    <location>
        <begin position="297"/>
        <end position="362"/>
    </location>
</feature>
<dbReference type="AlphaFoldDB" id="A0A3D9FGC4"/>
<keyword evidence="3" id="KW-0732">Signal</keyword>
<accession>A0A3D9FGC4</accession>
<comment type="similarity">
    <text evidence="1">Belongs to the membrane fusion protein (MFP) (TC 8.A.1) family.</text>
</comment>
<feature type="compositionally biased region" description="Basic and acidic residues" evidence="2">
    <location>
        <begin position="365"/>
        <end position="375"/>
    </location>
</feature>
<evidence type="ECO:0000259" key="4">
    <source>
        <dbReference type="Pfam" id="PF25954"/>
    </source>
</evidence>
<dbReference type="Gene3D" id="2.40.50.100">
    <property type="match status" value="1"/>
</dbReference>
<dbReference type="RefSeq" id="WP_116236076.1">
    <property type="nucleotide sequence ID" value="NZ_QRDP01000004.1"/>
</dbReference>
<name>A0A3D9FGC4_9SPHN</name>
<dbReference type="Proteomes" id="UP000256310">
    <property type="component" value="Unassembled WGS sequence"/>
</dbReference>
<evidence type="ECO:0000313" key="6">
    <source>
        <dbReference type="EMBL" id="RED16698.1"/>
    </source>
</evidence>
<dbReference type="Pfam" id="PF25954">
    <property type="entry name" value="Beta-barrel_RND_2"/>
    <property type="match status" value="1"/>
</dbReference>
<organism evidence="6 7">
    <name type="scientific">Parasphingopyxis lamellibrachiae</name>
    <dbReference type="NCBI Taxonomy" id="680125"/>
    <lineage>
        <taxon>Bacteria</taxon>
        <taxon>Pseudomonadati</taxon>
        <taxon>Pseudomonadota</taxon>
        <taxon>Alphaproteobacteria</taxon>
        <taxon>Sphingomonadales</taxon>
        <taxon>Sphingomonadaceae</taxon>
        <taxon>Parasphingopyxis</taxon>
    </lineage>
</organism>
<feature type="domain" description="CusB-like beta-barrel" evidence="4">
    <location>
        <begin position="220"/>
        <end position="288"/>
    </location>
</feature>
<dbReference type="InterPro" id="IPR058637">
    <property type="entry name" value="YknX-like_C"/>
</dbReference>
<feature type="signal peptide" evidence="3">
    <location>
        <begin position="1"/>
        <end position="22"/>
    </location>
</feature>
<dbReference type="Gene3D" id="2.40.420.20">
    <property type="match status" value="1"/>
</dbReference>
<feature type="chain" id="PRO_5017806406" evidence="3">
    <location>
        <begin position="23"/>
        <end position="375"/>
    </location>
</feature>
<dbReference type="OrthoDB" id="9806939at2"/>
<gene>
    <name evidence="6" type="ORF">DFR46_1726</name>
</gene>
<dbReference type="GO" id="GO:0015562">
    <property type="term" value="F:efflux transmembrane transporter activity"/>
    <property type="evidence" value="ECO:0007669"/>
    <property type="project" value="TreeGrafter"/>
</dbReference>
<evidence type="ECO:0000259" key="5">
    <source>
        <dbReference type="Pfam" id="PF25989"/>
    </source>
</evidence>
<dbReference type="InterPro" id="IPR006143">
    <property type="entry name" value="RND_pump_MFP"/>
</dbReference>
<dbReference type="NCBIfam" id="TIGR01730">
    <property type="entry name" value="RND_mfp"/>
    <property type="match status" value="1"/>
</dbReference>
<proteinExistence type="inferred from homology"/>
<keyword evidence="7" id="KW-1185">Reference proteome</keyword>
<dbReference type="Gene3D" id="1.10.287.470">
    <property type="entry name" value="Helix hairpin bin"/>
    <property type="match status" value="1"/>
</dbReference>
<protein>
    <submittedName>
        <fullName evidence="6">RND family efflux transporter MFP subunit</fullName>
    </submittedName>
</protein>
<feature type="region of interest" description="Disordered" evidence="2">
    <location>
        <begin position="348"/>
        <end position="375"/>
    </location>
</feature>
<dbReference type="GO" id="GO:1990281">
    <property type="term" value="C:efflux pump complex"/>
    <property type="evidence" value="ECO:0007669"/>
    <property type="project" value="TreeGrafter"/>
</dbReference>
<dbReference type="EMBL" id="QRDP01000004">
    <property type="protein sequence ID" value="RED16698.1"/>
    <property type="molecule type" value="Genomic_DNA"/>
</dbReference>
<dbReference type="Gene3D" id="2.40.30.170">
    <property type="match status" value="1"/>
</dbReference>
<dbReference type="SUPFAM" id="SSF111369">
    <property type="entry name" value="HlyD-like secretion proteins"/>
    <property type="match status" value="1"/>
</dbReference>
<comment type="caution">
    <text evidence="6">The sequence shown here is derived from an EMBL/GenBank/DDBJ whole genome shotgun (WGS) entry which is preliminary data.</text>
</comment>
<dbReference type="InterPro" id="IPR058792">
    <property type="entry name" value="Beta-barrel_RND_2"/>
</dbReference>
<evidence type="ECO:0000256" key="1">
    <source>
        <dbReference type="ARBA" id="ARBA00009477"/>
    </source>
</evidence>
<evidence type="ECO:0000256" key="3">
    <source>
        <dbReference type="SAM" id="SignalP"/>
    </source>
</evidence>
<dbReference type="PANTHER" id="PTHR30469">
    <property type="entry name" value="MULTIDRUG RESISTANCE PROTEIN MDTA"/>
    <property type="match status" value="1"/>
</dbReference>
<dbReference type="PANTHER" id="PTHR30469:SF15">
    <property type="entry name" value="HLYD FAMILY OF SECRETION PROTEINS"/>
    <property type="match status" value="1"/>
</dbReference>